<dbReference type="InterPro" id="IPR010982">
    <property type="entry name" value="Lambda_DNA-bd_dom_sf"/>
</dbReference>
<protein>
    <submittedName>
        <fullName evidence="6">LacI family transcriptional regulator</fullName>
    </submittedName>
</protein>
<dbReference type="CDD" id="cd06267">
    <property type="entry name" value="PBP1_LacI_sugar_binding-like"/>
    <property type="match status" value="1"/>
</dbReference>
<gene>
    <name evidence="6" type="ORF">DRI96_04260</name>
</gene>
<keyword evidence="4" id="KW-0804">Transcription</keyword>
<evidence type="ECO:0000256" key="2">
    <source>
        <dbReference type="ARBA" id="ARBA00023015"/>
    </source>
</evidence>
<dbReference type="EMBL" id="QMQB01000145">
    <property type="protein sequence ID" value="RLE12616.1"/>
    <property type="molecule type" value="Genomic_DNA"/>
</dbReference>
<name>A0A662DF93_UNCAE</name>
<dbReference type="SUPFAM" id="SSF53822">
    <property type="entry name" value="Periplasmic binding protein-like I"/>
    <property type="match status" value="1"/>
</dbReference>
<evidence type="ECO:0000313" key="6">
    <source>
        <dbReference type="EMBL" id="RLE12616.1"/>
    </source>
</evidence>
<feature type="domain" description="HTH lacI-type" evidence="5">
    <location>
        <begin position="1"/>
        <end position="44"/>
    </location>
</feature>
<evidence type="ECO:0000313" key="7">
    <source>
        <dbReference type="Proteomes" id="UP000267654"/>
    </source>
</evidence>
<dbReference type="InterPro" id="IPR046335">
    <property type="entry name" value="LacI/GalR-like_sensor"/>
</dbReference>
<evidence type="ECO:0000256" key="1">
    <source>
        <dbReference type="ARBA" id="ARBA00022491"/>
    </source>
</evidence>
<dbReference type="SMART" id="SM00354">
    <property type="entry name" value="HTH_LACI"/>
    <property type="match status" value="1"/>
</dbReference>
<dbReference type="GO" id="GO:0003700">
    <property type="term" value="F:DNA-binding transcription factor activity"/>
    <property type="evidence" value="ECO:0007669"/>
    <property type="project" value="TreeGrafter"/>
</dbReference>
<accession>A0A662DF93</accession>
<keyword evidence="1" id="KW-0678">Repressor</keyword>
<evidence type="ECO:0000256" key="4">
    <source>
        <dbReference type="ARBA" id="ARBA00023163"/>
    </source>
</evidence>
<dbReference type="SUPFAM" id="SSF47413">
    <property type="entry name" value="lambda repressor-like DNA-binding domains"/>
    <property type="match status" value="1"/>
</dbReference>
<dbReference type="Proteomes" id="UP000267654">
    <property type="component" value="Unassembled WGS sequence"/>
</dbReference>
<dbReference type="Gene3D" id="3.40.50.2300">
    <property type="match status" value="2"/>
</dbReference>
<dbReference type="InterPro" id="IPR000843">
    <property type="entry name" value="HTH_LacI"/>
</dbReference>
<dbReference type="PANTHER" id="PTHR30146">
    <property type="entry name" value="LACI-RELATED TRANSCRIPTIONAL REPRESSOR"/>
    <property type="match status" value="1"/>
</dbReference>
<keyword evidence="2" id="KW-0805">Transcription regulation</keyword>
<dbReference type="GO" id="GO:0000976">
    <property type="term" value="F:transcription cis-regulatory region binding"/>
    <property type="evidence" value="ECO:0007669"/>
    <property type="project" value="TreeGrafter"/>
</dbReference>
<dbReference type="Pfam" id="PF13377">
    <property type="entry name" value="Peripla_BP_3"/>
    <property type="match status" value="1"/>
</dbReference>
<dbReference type="PANTHER" id="PTHR30146:SF148">
    <property type="entry name" value="HTH-TYPE TRANSCRIPTIONAL REPRESSOR PURR-RELATED"/>
    <property type="match status" value="1"/>
</dbReference>
<dbReference type="PROSITE" id="PS50932">
    <property type="entry name" value="HTH_LACI_2"/>
    <property type="match status" value="1"/>
</dbReference>
<organism evidence="6 7">
    <name type="scientific">Aerophobetes bacterium</name>
    <dbReference type="NCBI Taxonomy" id="2030807"/>
    <lineage>
        <taxon>Bacteria</taxon>
        <taxon>Candidatus Aerophobota</taxon>
    </lineage>
</organism>
<evidence type="ECO:0000256" key="3">
    <source>
        <dbReference type="ARBA" id="ARBA00023125"/>
    </source>
</evidence>
<proteinExistence type="predicted"/>
<comment type="caution">
    <text evidence="6">The sequence shown here is derived from an EMBL/GenBank/DDBJ whole genome shotgun (WGS) entry which is preliminary data.</text>
</comment>
<dbReference type="Gene3D" id="1.10.260.40">
    <property type="entry name" value="lambda repressor-like DNA-binding domains"/>
    <property type="match status" value="1"/>
</dbReference>
<dbReference type="CDD" id="cd01392">
    <property type="entry name" value="HTH_LacI"/>
    <property type="match status" value="1"/>
</dbReference>
<evidence type="ECO:0000259" key="5">
    <source>
        <dbReference type="PROSITE" id="PS50932"/>
    </source>
</evidence>
<sequence length="327" mass="35900">MSTSTVGRVVGNYGYVSDETRKKVLKAMREIGYYPNAIARSLKRRRTQTIAYLVPSITNPFFSQIATSIEDLASSHEYNLILCNAGTKADKLRKITNMLLENRVAGIIHSLPCTDALYNLVEVFQSAHIPIVSASGSRRFSEVDRVMADDVQGARDATRFLLELGHSRIALLAVKNSTTSKLRTKGYKEAFQQTGRKLHEELIVEGPDFSEDSGYTLMKVLLGRSKPPTAVVAFNDVMAVGAIRAIKEEELSIPEDISLIGFDDTIARLTQPPLSSVALPMGEIGRVAIRILLDRIEGKDTGEPKKVVLKEKLVVRDSTGQLGTGHG</sequence>
<dbReference type="AlphaFoldDB" id="A0A662DF93"/>
<dbReference type="InterPro" id="IPR028082">
    <property type="entry name" value="Peripla_BP_I"/>
</dbReference>
<reference evidence="6 7" key="1">
    <citation type="submission" date="2018-06" db="EMBL/GenBank/DDBJ databases">
        <title>Extensive metabolic versatility and redundancy in microbially diverse, dynamic hydrothermal sediments.</title>
        <authorList>
            <person name="Dombrowski N."/>
            <person name="Teske A."/>
            <person name="Baker B.J."/>
        </authorList>
    </citation>
    <scope>NUCLEOTIDE SEQUENCE [LARGE SCALE GENOMIC DNA]</scope>
    <source>
        <strain evidence="6">B19_G9</strain>
    </source>
</reference>
<dbReference type="Pfam" id="PF00356">
    <property type="entry name" value="LacI"/>
    <property type="match status" value="1"/>
</dbReference>
<keyword evidence="3" id="KW-0238">DNA-binding</keyword>